<dbReference type="PANTHER" id="PTHR46242:SF1">
    <property type="entry name" value="ZINC FINGER CCHC DOMAIN-CONTAINING PROTEIN 9"/>
    <property type="match status" value="1"/>
</dbReference>
<proteinExistence type="predicted"/>
<feature type="domain" description="CCHC-type" evidence="2">
    <location>
        <begin position="133"/>
        <end position="148"/>
    </location>
</feature>
<sequence>MKAPRPKMSKEERRAKYTAIARNRRQSHVNKARDRHLVCYKCRTVGHSAENCPERGGGNSASSLCFKCGSLDHRISACPQVKRFLKGRNQRLDYTKLGALPYASCFVCNEKGHLSSTCPINKNKGLYVNGGCCNTCGSKNHLAIDCPEKNKKGGERDNERENGGVDATIDKFLDEEDVCKIAPMERKKQNSKRKGKVVNF</sequence>
<keyword evidence="4" id="KW-1185">Reference proteome</keyword>
<dbReference type="InterPro" id="IPR042246">
    <property type="entry name" value="ZCCHC9"/>
</dbReference>
<dbReference type="GO" id="GO:0008270">
    <property type="term" value="F:zinc ion binding"/>
    <property type="evidence" value="ECO:0007669"/>
    <property type="project" value="UniProtKB-KW"/>
</dbReference>
<dbReference type="OMA" id="AENCPER"/>
<dbReference type="Proteomes" id="UP000266841">
    <property type="component" value="Unassembled WGS sequence"/>
</dbReference>
<feature type="domain" description="CCHC-type" evidence="2">
    <location>
        <begin position="105"/>
        <end position="119"/>
    </location>
</feature>
<dbReference type="AlphaFoldDB" id="K0SND0"/>
<keyword evidence="1" id="KW-0863">Zinc-finger</keyword>
<gene>
    <name evidence="3" type="ORF">THAOC_12151</name>
</gene>
<reference evidence="3 4" key="1">
    <citation type="journal article" date="2012" name="Genome Biol.">
        <title>Genome and low-iron response of an oceanic diatom adapted to chronic iron limitation.</title>
        <authorList>
            <person name="Lommer M."/>
            <person name="Specht M."/>
            <person name="Roy A.S."/>
            <person name="Kraemer L."/>
            <person name="Andreson R."/>
            <person name="Gutowska M.A."/>
            <person name="Wolf J."/>
            <person name="Bergner S.V."/>
            <person name="Schilhabel M.B."/>
            <person name="Klostermeier U.C."/>
            <person name="Beiko R.G."/>
            <person name="Rosenstiel P."/>
            <person name="Hippler M."/>
            <person name="Laroche J."/>
        </authorList>
    </citation>
    <scope>NUCLEOTIDE SEQUENCE [LARGE SCALE GENOMIC DNA]</scope>
    <source>
        <strain evidence="3 4">CCMP1005</strain>
    </source>
</reference>
<dbReference type="SUPFAM" id="SSF57756">
    <property type="entry name" value="Retrovirus zinc finger-like domains"/>
    <property type="match status" value="2"/>
</dbReference>
<accession>K0SND0</accession>
<dbReference type="OrthoDB" id="3863715at2759"/>
<dbReference type="SMART" id="SM00343">
    <property type="entry name" value="ZnF_C2HC"/>
    <property type="match status" value="4"/>
</dbReference>
<dbReference type="InterPro" id="IPR001878">
    <property type="entry name" value="Znf_CCHC"/>
</dbReference>
<dbReference type="GO" id="GO:0005730">
    <property type="term" value="C:nucleolus"/>
    <property type="evidence" value="ECO:0007669"/>
    <property type="project" value="TreeGrafter"/>
</dbReference>
<evidence type="ECO:0000313" key="4">
    <source>
        <dbReference type="Proteomes" id="UP000266841"/>
    </source>
</evidence>
<keyword evidence="1" id="KW-0479">Metal-binding</keyword>
<dbReference type="eggNOG" id="KOG4400">
    <property type="taxonomic scope" value="Eukaryota"/>
</dbReference>
<dbReference type="Pfam" id="PF00098">
    <property type="entry name" value="zf-CCHC"/>
    <property type="match status" value="3"/>
</dbReference>
<name>K0SND0_THAOC</name>
<evidence type="ECO:0000256" key="1">
    <source>
        <dbReference type="PROSITE-ProRule" id="PRU00047"/>
    </source>
</evidence>
<dbReference type="GO" id="GO:0003676">
    <property type="term" value="F:nucleic acid binding"/>
    <property type="evidence" value="ECO:0007669"/>
    <property type="project" value="InterPro"/>
</dbReference>
<dbReference type="PANTHER" id="PTHR46242">
    <property type="entry name" value="ZINC FINGER CCHC DOMAIN-CONTAINING PROTEIN 9 ZCCHC9"/>
    <property type="match status" value="1"/>
</dbReference>
<dbReference type="Gene3D" id="4.10.60.10">
    <property type="entry name" value="Zinc finger, CCHC-type"/>
    <property type="match status" value="2"/>
</dbReference>
<dbReference type="EMBL" id="AGNL01014086">
    <property type="protein sequence ID" value="EJK66880.1"/>
    <property type="molecule type" value="Genomic_DNA"/>
</dbReference>
<evidence type="ECO:0000313" key="3">
    <source>
        <dbReference type="EMBL" id="EJK66880.1"/>
    </source>
</evidence>
<evidence type="ECO:0000259" key="2">
    <source>
        <dbReference type="PROSITE" id="PS50158"/>
    </source>
</evidence>
<protein>
    <recommendedName>
        <fullName evidence="2">CCHC-type domain-containing protein</fullName>
    </recommendedName>
</protein>
<dbReference type="PROSITE" id="PS50158">
    <property type="entry name" value="ZF_CCHC"/>
    <property type="match status" value="3"/>
</dbReference>
<feature type="domain" description="CCHC-type" evidence="2">
    <location>
        <begin position="39"/>
        <end position="54"/>
    </location>
</feature>
<organism evidence="3 4">
    <name type="scientific">Thalassiosira oceanica</name>
    <name type="common">Marine diatom</name>
    <dbReference type="NCBI Taxonomy" id="159749"/>
    <lineage>
        <taxon>Eukaryota</taxon>
        <taxon>Sar</taxon>
        <taxon>Stramenopiles</taxon>
        <taxon>Ochrophyta</taxon>
        <taxon>Bacillariophyta</taxon>
        <taxon>Coscinodiscophyceae</taxon>
        <taxon>Thalassiosirophycidae</taxon>
        <taxon>Thalassiosirales</taxon>
        <taxon>Thalassiosiraceae</taxon>
        <taxon>Thalassiosira</taxon>
    </lineage>
</organism>
<comment type="caution">
    <text evidence="3">The sequence shown here is derived from an EMBL/GenBank/DDBJ whole genome shotgun (WGS) entry which is preliminary data.</text>
</comment>
<dbReference type="InterPro" id="IPR036875">
    <property type="entry name" value="Znf_CCHC_sf"/>
</dbReference>
<keyword evidence="1" id="KW-0862">Zinc</keyword>